<dbReference type="InterPro" id="IPR052045">
    <property type="entry name" value="Sulfur_Carrier/Prot_Modifier"/>
</dbReference>
<dbReference type="InterPro" id="IPR016155">
    <property type="entry name" value="Mopterin_synth/thiamin_S_b"/>
</dbReference>
<gene>
    <name evidence="1" type="ORF">FJZ00_00030</name>
</gene>
<dbReference type="Gene3D" id="3.10.20.30">
    <property type="match status" value="1"/>
</dbReference>
<accession>A0A937X3E9</accession>
<dbReference type="Pfam" id="PF02597">
    <property type="entry name" value="ThiS"/>
    <property type="match status" value="1"/>
</dbReference>
<organism evidence="1 2">
    <name type="scientific">Candidatus Tanganyikabacteria bacterium</name>
    <dbReference type="NCBI Taxonomy" id="2961651"/>
    <lineage>
        <taxon>Bacteria</taxon>
        <taxon>Bacillati</taxon>
        <taxon>Candidatus Sericytochromatia</taxon>
        <taxon>Candidatus Tanganyikabacteria</taxon>
    </lineage>
</organism>
<evidence type="ECO:0000313" key="1">
    <source>
        <dbReference type="EMBL" id="MBM3273507.1"/>
    </source>
</evidence>
<dbReference type="PANTHER" id="PTHR38031">
    <property type="entry name" value="SULFUR CARRIER PROTEIN SLR0821-RELATED"/>
    <property type="match status" value="1"/>
</dbReference>
<reference evidence="1 2" key="1">
    <citation type="submission" date="2019-03" db="EMBL/GenBank/DDBJ databases">
        <title>Lake Tanganyika Metagenome-Assembled Genomes (MAGs).</title>
        <authorList>
            <person name="Tran P."/>
        </authorList>
    </citation>
    <scope>NUCLEOTIDE SEQUENCE [LARGE SCALE GENOMIC DNA]</scope>
    <source>
        <strain evidence="1">K_DeepCast_65m_m2_236</strain>
    </source>
</reference>
<dbReference type="Proteomes" id="UP000703893">
    <property type="component" value="Unassembled WGS sequence"/>
</dbReference>
<dbReference type="PANTHER" id="PTHR38031:SF1">
    <property type="entry name" value="SULFUR CARRIER PROTEIN CYSO"/>
    <property type="match status" value="1"/>
</dbReference>
<comment type="caution">
    <text evidence="1">The sequence shown here is derived from an EMBL/GenBank/DDBJ whole genome shotgun (WGS) entry which is preliminary data.</text>
</comment>
<sequence>MQVKIPSQLYSYTGGLTEVDCQGASLAEVLGDLEARFPGLRFRIVDEQDHIRPHIRFFVNSKMARDIKHPLEARDVVKIVGALSGG</sequence>
<name>A0A937X3E9_9BACT</name>
<proteinExistence type="predicted"/>
<dbReference type="AlphaFoldDB" id="A0A937X3E9"/>
<dbReference type="InterPro" id="IPR003749">
    <property type="entry name" value="ThiS/MoaD-like"/>
</dbReference>
<dbReference type="EMBL" id="VGJX01000001">
    <property type="protein sequence ID" value="MBM3273507.1"/>
    <property type="molecule type" value="Genomic_DNA"/>
</dbReference>
<evidence type="ECO:0000313" key="2">
    <source>
        <dbReference type="Proteomes" id="UP000703893"/>
    </source>
</evidence>
<protein>
    <submittedName>
        <fullName evidence="1">MoaD/ThiS family protein</fullName>
    </submittedName>
</protein>
<dbReference type="InterPro" id="IPR012675">
    <property type="entry name" value="Beta-grasp_dom_sf"/>
</dbReference>
<dbReference type="SUPFAM" id="SSF54285">
    <property type="entry name" value="MoaD/ThiS"/>
    <property type="match status" value="1"/>
</dbReference>